<evidence type="ECO:0000256" key="2">
    <source>
        <dbReference type="SAM" id="Phobius"/>
    </source>
</evidence>
<feature type="transmembrane region" description="Helical" evidence="2">
    <location>
        <begin position="68"/>
        <end position="89"/>
    </location>
</feature>
<keyword evidence="2" id="KW-0472">Membrane</keyword>
<accession>C7N5J5</accession>
<name>C7N5J5_SLAHD</name>
<keyword evidence="2" id="KW-0812">Transmembrane</keyword>
<feature type="region of interest" description="Disordered" evidence="1">
    <location>
        <begin position="88"/>
        <end position="132"/>
    </location>
</feature>
<dbReference type="Proteomes" id="UP000002026">
    <property type="component" value="Chromosome"/>
</dbReference>
<dbReference type="EMBL" id="CP001684">
    <property type="protein sequence ID" value="ACV22180.1"/>
    <property type="molecule type" value="Genomic_DNA"/>
</dbReference>
<dbReference type="HOGENOM" id="CLU_808669_0_0_11"/>
<keyword evidence="4" id="KW-1185">Reference proteome</keyword>
<dbReference type="RefSeq" id="WP_012798283.1">
    <property type="nucleotide sequence ID" value="NC_013165.1"/>
</dbReference>
<evidence type="ECO:0000313" key="3">
    <source>
        <dbReference type="EMBL" id="ACV22180.1"/>
    </source>
</evidence>
<feature type="compositionally biased region" description="Acidic residues" evidence="1">
    <location>
        <begin position="119"/>
        <end position="132"/>
    </location>
</feature>
<dbReference type="STRING" id="471855.Shel_11450"/>
<dbReference type="eggNOG" id="COG4991">
    <property type="taxonomic scope" value="Bacteria"/>
</dbReference>
<reference evidence="3 4" key="1">
    <citation type="journal article" date="2009" name="Stand. Genomic Sci.">
        <title>Complete genome sequence of Slackia heliotrinireducens type strain (RHS 1).</title>
        <authorList>
            <person name="Pukall R."/>
            <person name="Lapidus A."/>
            <person name="Nolan M."/>
            <person name="Copeland A."/>
            <person name="Glavina Del Rio T."/>
            <person name="Lucas S."/>
            <person name="Chen F."/>
            <person name="Tice H."/>
            <person name="Cheng J.F."/>
            <person name="Chertkov O."/>
            <person name="Bruce D."/>
            <person name="Goodwin L."/>
            <person name="Kuske C."/>
            <person name="Brettin T."/>
            <person name="Detter J.C."/>
            <person name="Han C."/>
            <person name="Pitluck S."/>
            <person name="Pati A."/>
            <person name="Mavrommatis K."/>
            <person name="Ivanova N."/>
            <person name="Ovchinnikova G."/>
            <person name="Chen A."/>
            <person name="Palaniappan K."/>
            <person name="Schneider S."/>
            <person name="Rohde M."/>
            <person name="Chain P."/>
            <person name="D'haeseleer P."/>
            <person name="Goker M."/>
            <person name="Bristow J."/>
            <person name="Eisen J.A."/>
            <person name="Markowitz V."/>
            <person name="Kyrpides N.C."/>
            <person name="Klenk H.P."/>
            <person name="Hugenholtz P."/>
        </authorList>
    </citation>
    <scope>NUCLEOTIDE SEQUENCE [LARGE SCALE GENOMIC DNA]</scope>
    <source>
        <strain evidence="4">ATCC 29202 / DSM 20476 / NCTC 11029 / RHS 1</strain>
    </source>
</reference>
<feature type="transmembrane region" description="Helical" evidence="2">
    <location>
        <begin position="41"/>
        <end position="61"/>
    </location>
</feature>
<evidence type="ECO:0008006" key="5">
    <source>
        <dbReference type="Google" id="ProtNLM"/>
    </source>
</evidence>
<organism evidence="3 4">
    <name type="scientific">Slackia heliotrinireducens (strain ATCC 29202 / DSM 20476 / NCTC 11029 / RHS 1)</name>
    <name type="common">Peptococcus heliotrinreducens</name>
    <dbReference type="NCBI Taxonomy" id="471855"/>
    <lineage>
        <taxon>Bacteria</taxon>
        <taxon>Bacillati</taxon>
        <taxon>Actinomycetota</taxon>
        <taxon>Coriobacteriia</taxon>
        <taxon>Eggerthellales</taxon>
        <taxon>Eggerthellaceae</taxon>
        <taxon>Slackia</taxon>
    </lineage>
</organism>
<proteinExistence type="predicted"/>
<evidence type="ECO:0000256" key="1">
    <source>
        <dbReference type="SAM" id="MobiDB-lite"/>
    </source>
</evidence>
<gene>
    <name evidence="3" type="ordered locus">Shel_11450</name>
</gene>
<feature type="compositionally biased region" description="Polar residues" evidence="1">
    <location>
        <begin position="102"/>
        <end position="112"/>
    </location>
</feature>
<feature type="compositionally biased region" description="Low complexity" evidence="1">
    <location>
        <begin position="91"/>
        <end position="101"/>
    </location>
</feature>
<evidence type="ECO:0000313" key="4">
    <source>
        <dbReference type="Proteomes" id="UP000002026"/>
    </source>
</evidence>
<sequence>MDNIPNPQPIMPPSGQTYYDPNQEFNYNTPPQKEKFYRKTWFVVLLMILFPPIGIVLAWVFKKPTNQVVRIVLTVLAVLIMIGAVAGGGSSETTESSTSTSDQPAATESAAQENKAEVEAPEPEPEPVVEEPTLESITALYLGDTEEGATVTAEDVTVTGTYSDGTEEEVTDFTLDDEPTLEAGQVVTVVVTAEDCTYEMSVACTTPLKEDYVATCESVDYDSLARNESDWVGVNVTVTGKVIQVMEDSSGNLYRIDITDEGNGFWDDTVLVAIDAEKLEDRILEDDVVTVYGTSTGLYTYETVMGSTMTVPSIMAEFIDFEYHID</sequence>
<dbReference type="AlphaFoldDB" id="C7N5J5"/>
<keyword evidence="2" id="KW-1133">Transmembrane helix</keyword>
<dbReference type="KEGG" id="shi:Shel_11450"/>
<protein>
    <recommendedName>
        <fullName evidence="5">TcdA-E operon negative regulator</fullName>
    </recommendedName>
</protein>